<dbReference type="PANTHER" id="PTHR30471:SF3">
    <property type="entry name" value="UPF0758 PROTEIN YEES-RELATED"/>
    <property type="match status" value="1"/>
</dbReference>
<evidence type="ECO:0000256" key="3">
    <source>
        <dbReference type="ARBA" id="ARBA00022723"/>
    </source>
</evidence>
<comment type="caution">
    <text evidence="8">The sequence shown here is derived from an EMBL/GenBank/DDBJ whole genome shotgun (WGS) entry which is preliminary data.</text>
</comment>
<comment type="similarity">
    <text evidence="1">Belongs to the UPF0758 family.</text>
</comment>
<organism evidence="8 9">
    <name type="scientific">Candidatus Erysipelatoclostridium merdavium</name>
    <dbReference type="NCBI Taxonomy" id="2838566"/>
    <lineage>
        <taxon>Bacteria</taxon>
        <taxon>Bacillati</taxon>
        <taxon>Bacillota</taxon>
        <taxon>Erysipelotrichia</taxon>
        <taxon>Erysipelotrichales</taxon>
        <taxon>Erysipelotrichales incertae sedis</taxon>
    </lineage>
</organism>
<keyword evidence="3" id="KW-0479">Metal-binding</keyword>
<keyword evidence="4" id="KW-0378">Hydrolase</keyword>
<evidence type="ECO:0000313" key="8">
    <source>
        <dbReference type="EMBL" id="HIX81684.1"/>
    </source>
</evidence>
<dbReference type="PROSITE" id="PS50249">
    <property type="entry name" value="MPN"/>
    <property type="match status" value="1"/>
</dbReference>
<dbReference type="GO" id="GO:0046872">
    <property type="term" value="F:metal ion binding"/>
    <property type="evidence" value="ECO:0007669"/>
    <property type="project" value="UniProtKB-KW"/>
</dbReference>
<dbReference type="AlphaFoldDB" id="A0A9D1XLS1"/>
<evidence type="ECO:0000256" key="1">
    <source>
        <dbReference type="ARBA" id="ARBA00010243"/>
    </source>
</evidence>
<evidence type="ECO:0000313" key="9">
    <source>
        <dbReference type="Proteomes" id="UP000886724"/>
    </source>
</evidence>
<gene>
    <name evidence="8" type="ORF">H9980_06900</name>
</gene>
<sequence length="152" mass="17506">MEKFKIDLISLKVCHEKKIEFLDHQLSSPNKVYNVVKQFLGVTDREYFGVLMMSSANTIYSLQICSIGTVDTTIVHPREVFKSAIKTNASKIILFHSHPSNNLNPSQYDIDVTKSLIDVSKIIQIPILDHIIICENDYYSFLEHDILFKEED</sequence>
<protein>
    <recommendedName>
        <fullName evidence="7">MPN domain-containing protein</fullName>
    </recommendedName>
</protein>
<reference evidence="8" key="1">
    <citation type="journal article" date="2021" name="PeerJ">
        <title>Extensive microbial diversity within the chicken gut microbiome revealed by metagenomics and culture.</title>
        <authorList>
            <person name="Gilroy R."/>
            <person name="Ravi A."/>
            <person name="Getino M."/>
            <person name="Pursley I."/>
            <person name="Horton D.L."/>
            <person name="Alikhan N.F."/>
            <person name="Baker D."/>
            <person name="Gharbi K."/>
            <person name="Hall N."/>
            <person name="Watson M."/>
            <person name="Adriaenssens E.M."/>
            <person name="Foster-Nyarko E."/>
            <person name="Jarju S."/>
            <person name="Secka A."/>
            <person name="Antonio M."/>
            <person name="Oren A."/>
            <person name="Chaudhuri R.R."/>
            <person name="La Ragione R."/>
            <person name="Hildebrand F."/>
            <person name="Pallen M.J."/>
        </authorList>
    </citation>
    <scope>NUCLEOTIDE SEQUENCE</scope>
    <source>
        <strain evidence="8">ChiGjej1B1-14440</strain>
    </source>
</reference>
<dbReference type="InterPro" id="IPR037518">
    <property type="entry name" value="MPN"/>
</dbReference>
<dbReference type="Gene3D" id="3.40.140.10">
    <property type="entry name" value="Cytidine Deaminase, domain 2"/>
    <property type="match status" value="1"/>
</dbReference>
<name>A0A9D1XLS1_9FIRM</name>
<proteinExistence type="inferred from homology"/>
<dbReference type="GO" id="GO:0006508">
    <property type="term" value="P:proteolysis"/>
    <property type="evidence" value="ECO:0007669"/>
    <property type="project" value="UniProtKB-KW"/>
</dbReference>
<dbReference type="InterPro" id="IPR025657">
    <property type="entry name" value="RadC_JAB"/>
</dbReference>
<keyword evidence="2" id="KW-0645">Protease</keyword>
<dbReference type="CDD" id="cd08071">
    <property type="entry name" value="MPN_DUF2466"/>
    <property type="match status" value="1"/>
</dbReference>
<evidence type="ECO:0000256" key="2">
    <source>
        <dbReference type="ARBA" id="ARBA00022670"/>
    </source>
</evidence>
<accession>A0A9D1XLS1</accession>
<keyword evidence="6" id="KW-0482">Metalloprotease</keyword>
<dbReference type="Proteomes" id="UP000886724">
    <property type="component" value="Unassembled WGS sequence"/>
</dbReference>
<reference evidence="8" key="2">
    <citation type="submission" date="2021-04" db="EMBL/GenBank/DDBJ databases">
        <authorList>
            <person name="Gilroy R."/>
        </authorList>
    </citation>
    <scope>NUCLEOTIDE SEQUENCE</scope>
    <source>
        <strain evidence="8">ChiGjej1B1-14440</strain>
    </source>
</reference>
<evidence type="ECO:0000256" key="4">
    <source>
        <dbReference type="ARBA" id="ARBA00022801"/>
    </source>
</evidence>
<evidence type="ECO:0000259" key="7">
    <source>
        <dbReference type="PROSITE" id="PS50249"/>
    </source>
</evidence>
<dbReference type="EMBL" id="DXET01000148">
    <property type="protein sequence ID" value="HIX81684.1"/>
    <property type="molecule type" value="Genomic_DNA"/>
</dbReference>
<feature type="domain" description="MPN" evidence="7">
    <location>
        <begin position="25"/>
        <end position="147"/>
    </location>
</feature>
<dbReference type="SUPFAM" id="SSF102712">
    <property type="entry name" value="JAB1/MPN domain"/>
    <property type="match status" value="1"/>
</dbReference>
<dbReference type="PANTHER" id="PTHR30471">
    <property type="entry name" value="DNA REPAIR PROTEIN RADC"/>
    <property type="match status" value="1"/>
</dbReference>
<dbReference type="Pfam" id="PF04002">
    <property type="entry name" value="RadC"/>
    <property type="match status" value="1"/>
</dbReference>
<dbReference type="GO" id="GO:0008237">
    <property type="term" value="F:metallopeptidase activity"/>
    <property type="evidence" value="ECO:0007669"/>
    <property type="project" value="UniProtKB-KW"/>
</dbReference>
<keyword evidence="5" id="KW-0862">Zinc</keyword>
<evidence type="ECO:0000256" key="5">
    <source>
        <dbReference type="ARBA" id="ARBA00022833"/>
    </source>
</evidence>
<dbReference type="InterPro" id="IPR001405">
    <property type="entry name" value="UPF0758"/>
</dbReference>
<evidence type="ECO:0000256" key="6">
    <source>
        <dbReference type="ARBA" id="ARBA00023049"/>
    </source>
</evidence>